<proteinExistence type="predicted"/>
<feature type="transmembrane region" description="Helical" evidence="2">
    <location>
        <begin position="184"/>
        <end position="205"/>
    </location>
</feature>
<keyword evidence="4" id="KW-1185">Reference proteome</keyword>
<feature type="transmembrane region" description="Helical" evidence="2">
    <location>
        <begin position="282"/>
        <end position="301"/>
    </location>
</feature>
<dbReference type="AlphaFoldDB" id="A0AAE0G9T2"/>
<protein>
    <submittedName>
        <fullName evidence="3">Uncharacterized protein</fullName>
    </submittedName>
</protein>
<feature type="region of interest" description="Disordered" evidence="1">
    <location>
        <begin position="326"/>
        <end position="430"/>
    </location>
</feature>
<dbReference type="EMBL" id="LGRX02007951">
    <property type="protein sequence ID" value="KAK3274093.1"/>
    <property type="molecule type" value="Genomic_DNA"/>
</dbReference>
<feature type="transmembrane region" description="Helical" evidence="2">
    <location>
        <begin position="44"/>
        <end position="67"/>
    </location>
</feature>
<gene>
    <name evidence="3" type="ORF">CYMTET_17707</name>
</gene>
<feature type="transmembrane region" description="Helical" evidence="2">
    <location>
        <begin position="232"/>
        <end position="254"/>
    </location>
</feature>
<accession>A0AAE0G9T2</accession>
<feature type="compositionally biased region" description="Acidic residues" evidence="1">
    <location>
        <begin position="416"/>
        <end position="430"/>
    </location>
</feature>
<keyword evidence="2" id="KW-1133">Transmembrane helix</keyword>
<name>A0AAE0G9T2_9CHLO</name>
<comment type="caution">
    <text evidence="3">The sequence shown here is derived from an EMBL/GenBank/DDBJ whole genome shotgun (WGS) entry which is preliminary data.</text>
</comment>
<reference evidence="3 4" key="1">
    <citation type="journal article" date="2015" name="Genome Biol. Evol.">
        <title>Comparative Genomics of a Bacterivorous Green Alga Reveals Evolutionary Causalities and Consequences of Phago-Mixotrophic Mode of Nutrition.</title>
        <authorList>
            <person name="Burns J.A."/>
            <person name="Paasch A."/>
            <person name="Narechania A."/>
            <person name="Kim E."/>
        </authorList>
    </citation>
    <scope>NUCLEOTIDE SEQUENCE [LARGE SCALE GENOMIC DNA]</scope>
    <source>
        <strain evidence="3 4">PLY_AMNH</strain>
    </source>
</reference>
<dbReference type="Proteomes" id="UP001190700">
    <property type="component" value="Unassembled WGS sequence"/>
</dbReference>
<feature type="compositionally biased region" description="Low complexity" evidence="1">
    <location>
        <begin position="352"/>
        <end position="365"/>
    </location>
</feature>
<feature type="compositionally biased region" description="Basic and acidic residues" evidence="1">
    <location>
        <begin position="393"/>
        <end position="405"/>
    </location>
</feature>
<evidence type="ECO:0000256" key="1">
    <source>
        <dbReference type="SAM" id="MobiDB-lite"/>
    </source>
</evidence>
<evidence type="ECO:0000313" key="4">
    <source>
        <dbReference type="Proteomes" id="UP001190700"/>
    </source>
</evidence>
<organism evidence="3 4">
    <name type="scientific">Cymbomonas tetramitiformis</name>
    <dbReference type="NCBI Taxonomy" id="36881"/>
    <lineage>
        <taxon>Eukaryota</taxon>
        <taxon>Viridiplantae</taxon>
        <taxon>Chlorophyta</taxon>
        <taxon>Pyramimonadophyceae</taxon>
        <taxon>Pyramimonadales</taxon>
        <taxon>Pyramimonadaceae</taxon>
        <taxon>Cymbomonas</taxon>
    </lineage>
</organism>
<keyword evidence="2" id="KW-0812">Transmembrane</keyword>
<evidence type="ECO:0000256" key="2">
    <source>
        <dbReference type="SAM" id="Phobius"/>
    </source>
</evidence>
<evidence type="ECO:0000313" key="3">
    <source>
        <dbReference type="EMBL" id="KAK3274093.1"/>
    </source>
</evidence>
<sequence>MGILALLFPTRVFQVCRISWAIWKPSTIKTSKHLDDRFNDLRAFWAWSFRLGLMDLVALIFASFTLLSPLRLPYLVHYSLLVVRKYRIPVEIPITVEGLVEPRSDLLWQVWCWSGIRALCDVAVAPAGFLVLVTGVRVPATWRELNAARLEQPLPLPFDPTANEISQDSLKWSLKPHGVTLKQAAMVLLDAIFAPLVLVLMLTFYRGRRLRELIQEDFGPKARWETLRQSSLLGLDLLALPGTLITLFTCYRSGEMRWILRRKKWVESDAFPNPLHLSVAKHVLLLLLDLLIFPFFLLIVFTRYRSGRVWDALAFAHAWQLPLQSPSTGATEGPSGVIPAETTEGSVQPQTAAANSASGSLGSHATSTAPGESADGGSCAQEGGADSVLAFEGEGREPPPKDMHASPRLSAGGEDGWSDTEQADDEPPDDWEVVAEGIDGQGESCHLRQAWLKPTGCDESDVVTPDAIDVNVLDELMDNSERAAPLEAPENEPTPKPVPLRRLLSVHVSVMLTAGHMLHDLLLLVVVLQLYWDGAPSVLIDDHEVGS</sequence>
<keyword evidence="2" id="KW-0472">Membrane</keyword>